<gene>
    <name evidence="2" type="ORF">PT974_07834</name>
</gene>
<protein>
    <submittedName>
        <fullName evidence="2">Uncharacterized protein</fullName>
    </submittedName>
</protein>
<evidence type="ECO:0000313" key="2">
    <source>
        <dbReference type="EMBL" id="KAK5991800.1"/>
    </source>
</evidence>
<evidence type="ECO:0000256" key="1">
    <source>
        <dbReference type="SAM" id="MobiDB-lite"/>
    </source>
</evidence>
<feature type="region of interest" description="Disordered" evidence="1">
    <location>
        <begin position="1"/>
        <end position="47"/>
    </location>
</feature>
<dbReference type="Proteomes" id="UP001338125">
    <property type="component" value="Unassembled WGS sequence"/>
</dbReference>
<dbReference type="EMBL" id="JAVFKD010000013">
    <property type="protein sequence ID" value="KAK5991800.1"/>
    <property type="molecule type" value="Genomic_DNA"/>
</dbReference>
<organism evidence="2 3">
    <name type="scientific">Cladobotryum mycophilum</name>
    <dbReference type="NCBI Taxonomy" id="491253"/>
    <lineage>
        <taxon>Eukaryota</taxon>
        <taxon>Fungi</taxon>
        <taxon>Dikarya</taxon>
        <taxon>Ascomycota</taxon>
        <taxon>Pezizomycotina</taxon>
        <taxon>Sordariomycetes</taxon>
        <taxon>Hypocreomycetidae</taxon>
        <taxon>Hypocreales</taxon>
        <taxon>Hypocreaceae</taxon>
        <taxon>Cladobotryum</taxon>
    </lineage>
</organism>
<comment type="caution">
    <text evidence="2">The sequence shown here is derived from an EMBL/GenBank/DDBJ whole genome shotgun (WGS) entry which is preliminary data.</text>
</comment>
<keyword evidence="3" id="KW-1185">Reference proteome</keyword>
<accession>A0ABR0SJ60</accession>
<proteinExistence type="predicted"/>
<name>A0ABR0SJ60_9HYPO</name>
<sequence length="118" mass="13069">MSRDSAPPTRPEDGSYEVPLPKAPPSTPLLRASEAPLSPESHERRCLDEQSLSKFSTRLEQLSVQPIEHALEEAIDCNEARKALGEPLNQQVMIGAPMTARFVMEIQCIRSTVNLMAQ</sequence>
<evidence type="ECO:0000313" key="3">
    <source>
        <dbReference type="Proteomes" id="UP001338125"/>
    </source>
</evidence>
<reference evidence="2 3" key="1">
    <citation type="submission" date="2024-01" db="EMBL/GenBank/DDBJ databases">
        <title>Complete genome of Cladobotryum mycophilum ATHUM6906.</title>
        <authorList>
            <person name="Christinaki A.C."/>
            <person name="Myridakis A.I."/>
            <person name="Kouvelis V.N."/>
        </authorList>
    </citation>
    <scope>NUCLEOTIDE SEQUENCE [LARGE SCALE GENOMIC DNA]</scope>
    <source>
        <strain evidence="2 3">ATHUM6906</strain>
    </source>
</reference>